<protein>
    <recommendedName>
        <fullName evidence="2">DUF4585 domain-containing protein</fullName>
    </recommendedName>
</protein>
<feature type="domain" description="DUF4585" evidence="2">
    <location>
        <begin position="1170"/>
        <end position="1240"/>
    </location>
</feature>
<dbReference type="PANTHER" id="PTHR33775:SF4">
    <property type="entry name" value="CHROMOSOME 4 OPEN READING FRAME 54"/>
    <property type="match status" value="1"/>
</dbReference>
<sequence>MEAAEETLTYLDDTGLHRKLLLRDKDKKHAHSKGETRSEESNYVDLDMKPTDGTRTVKVSFTGEGNQLSVIKCDSLRSGTVDTRGWVSGEPPLETLTKVANSDQDSENDRQLQAELDPSDCSENVRSESDELRYTDMYLNSKTESDDGASVVLSDQCGSDTVQDESHYITTHEIQLTELDHDVDYDLGRGTCWELEDDNLVYSFVDYASFESDETHEGTLIEESRSQAKVQSNLGGEVVSTEQEESDLCDWDKCASSDESVGKDQSEDAHVGGIHLSIKATSRPANEPVGGPGSPGARVGPLRDTVPYFIPAPGRQHLASKLRRNDINEYFSEASSSISELDDADKEVRNLTAKSFRSLARPYFDAINLSTSSESSMSEYGLNKWSAYVDWNYEGKERGVIAHKTPGSTLEMNKSVDTERRGEFITDTTAPQTNLHTVNKTTTPQQASSKKVEVQDPVQSQQRGVTLNVHCNAEAPDGTRRHKSSINARSSEVSGTVLSRAQYRQYHVTESDGDTNNRATCASSLLKNVISKKMQFEQERKLGRGQTCNRHPALSSDRSLGRGLLRQTSESGSGLSGYSNDDQSLDGSRPSSCGVSEQQKSTEPPDESDKGHGHPKGQLSHSQSSAFDSLKVDEPEPAKEATHTIVSDTQSTAKEEIDTSSMLTKLLFVPSWQILSRQRGFNEGLNHTPATGTQKCQFKTGNNGQIIGKDEMETGIRPEIKIHLRSVKENKGCTLNIANLLTPKISYSSVNTFRTAGDAKCHILSATDKFPNFAVRDVRETKCKFQTPIYRVRDVRKLVKSSYRFVSLDKSESKRSTAADKTEEKGKMEPVKHFSNTSPIVIKCHSVKTNATSQKQAEARISQTTHQSDFQSSTDTKPLSKQRQDKFTGETAERRNEPAIPKQAAIEKIKAAVKTMEQLYVFDRNEWKRKTQAPQPIAGSHVLSLIAREEQGEEQLETTNTDRIPQALIHTTQTGKAQEKEGAANVIHVPFTSDTFKTQQSKTFSNRSVLHFGNNNKAHVSMSSANNSVPQSSVLQTSTMKSSRAPAAPLSVKIEPTKHIQVEQGKVKIIPTNPTVTQGGSDSENYLTIPGQGYTSEIPLRNQEPASTEGHLHVSQAHTCDSQTPERKRSPLIMDYPAASIYHHAAAATRAPQTQQQVTSISSSDPTASPFPQSQRKMLLDPSTGHYYLVDTAIQATTKRLFDPETGQYVDVPMPHSPVAPVTPVPLSLSPVTLSPGAYTPSYMIYPSFIPSPTLPAQAVLPHSPCHSEDAGVDKVKNARSPRLETSTAGAESVYYSATGEAPQGALQLPVSCRGGGAGSERKPVISITTQQGPRIIAPPSFDGTTMSFVVEHR</sequence>
<dbReference type="InterPro" id="IPR027838">
    <property type="entry name" value="DUF4585"/>
</dbReference>
<evidence type="ECO:0000313" key="3">
    <source>
        <dbReference type="EMBL" id="KAG7485104.1"/>
    </source>
</evidence>
<evidence type="ECO:0000256" key="1">
    <source>
        <dbReference type="SAM" id="MobiDB-lite"/>
    </source>
</evidence>
<evidence type="ECO:0000259" key="2">
    <source>
        <dbReference type="Pfam" id="PF15232"/>
    </source>
</evidence>
<reference evidence="3 4" key="1">
    <citation type="journal article" date="2021" name="Sci. Rep.">
        <title>Chromosome anchoring in Senegalese sole (Solea senegalensis) reveals sex-associated markers and genome rearrangements in flatfish.</title>
        <authorList>
            <person name="Guerrero-Cozar I."/>
            <person name="Gomez-Garrido J."/>
            <person name="Berbel C."/>
            <person name="Martinez-Blanch J.F."/>
            <person name="Alioto T."/>
            <person name="Claros M.G."/>
            <person name="Gagnaire P.A."/>
            <person name="Manchado M."/>
        </authorList>
    </citation>
    <scope>NUCLEOTIDE SEQUENCE [LARGE SCALE GENOMIC DNA]</scope>
    <source>
        <strain evidence="3">Sse05_10M</strain>
    </source>
</reference>
<keyword evidence="4" id="KW-1185">Reference proteome</keyword>
<feature type="region of interest" description="Disordered" evidence="1">
    <location>
        <begin position="540"/>
        <end position="653"/>
    </location>
</feature>
<feature type="region of interest" description="Disordered" evidence="1">
    <location>
        <begin position="442"/>
        <end position="462"/>
    </location>
</feature>
<gene>
    <name evidence="3" type="ORF">JOB18_003082</name>
</gene>
<accession>A0AAV6Q876</accession>
<organism evidence="3 4">
    <name type="scientific">Solea senegalensis</name>
    <name type="common">Senegalese sole</name>
    <dbReference type="NCBI Taxonomy" id="28829"/>
    <lineage>
        <taxon>Eukaryota</taxon>
        <taxon>Metazoa</taxon>
        <taxon>Chordata</taxon>
        <taxon>Craniata</taxon>
        <taxon>Vertebrata</taxon>
        <taxon>Euteleostomi</taxon>
        <taxon>Actinopterygii</taxon>
        <taxon>Neopterygii</taxon>
        <taxon>Teleostei</taxon>
        <taxon>Neoteleostei</taxon>
        <taxon>Acanthomorphata</taxon>
        <taxon>Carangaria</taxon>
        <taxon>Pleuronectiformes</taxon>
        <taxon>Pleuronectoidei</taxon>
        <taxon>Soleidae</taxon>
        <taxon>Solea</taxon>
    </lineage>
</organism>
<feature type="region of interest" description="Disordered" evidence="1">
    <location>
        <begin position="1148"/>
        <end position="1177"/>
    </location>
</feature>
<dbReference type="Proteomes" id="UP000693946">
    <property type="component" value="Linkage Group LG6"/>
</dbReference>
<dbReference type="PANTHER" id="PTHR33775">
    <property type="entry name" value="CARDIAC-ENRICHED FHL2-INTERACTING PROTEIN-RELATED"/>
    <property type="match status" value="1"/>
</dbReference>
<dbReference type="EMBL" id="JAGKHQ010000018">
    <property type="protein sequence ID" value="KAG7485104.1"/>
    <property type="molecule type" value="Genomic_DNA"/>
</dbReference>
<feature type="compositionally biased region" description="Low complexity" evidence="1">
    <location>
        <begin position="1148"/>
        <end position="1164"/>
    </location>
</feature>
<feature type="region of interest" description="Disordered" evidence="1">
    <location>
        <begin position="474"/>
        <end position="495"/>
    </location>
</feature>
<feature type="compositionally biased region" description="Polar residues" evidence="1">
    <location>
        <begin position="1165"/>
        <end position="1176"/>
    </location>
</feature>
<dbReference type="InterPro" id="IPR052303">
    <property type="entry name" value="CEFIP"/>
</dbReference>
<feature type="compositionally biased region" description="Polar residues" evidence="1">
    <location>
        <begin position="485"/>
        <end position="495"/>
    </location>
</feature>
<name>A0AAV6Q876_SOLSE</name>
<dbReference type="Pfam" id="PF15232">
    <property type="entry name" value="DUF4585"/>
    <property type="match status" value="1"/>
</dbReference>
<feature type="compositionally biased region" description="Low complexity" evidence="1">
    <location>
        <begin position="554"/>
        <end position="566"/>
    </location>
</feature>
<comment type="caution">
    <text evidence="3">The sequence shown here is derived from an EMBL/GenBank/DDBJ whole genome shotgun (WGS) entry which is preliminary data.</text>
</comment>
<feature type="compositionally biased region" description="Basic and acidic residues" evidence="1">
    <location>
        <begin position="882"/>
        <end position="897"/>
    </location>
</feature>
<proteinExistence type="predicted"/>
<feature type="region of interest" description="Disordered" evidence="1">
    <location>
        <begin position="852"/>
        <end position="899"/>
    </location>
</feature>
<evidence type="ECO:0000313" key="4">
    <source>
        <dbReference type="Proteomes" id="UP000693946"/>
    </source>
</evidence>
<feature type="compositionally biased region" description="Basic and acidic residues" evidence="1">
    <location>
        <begin position="630"/>
        <end position="642"/>
    </location>
</feature>
<feature type="compositionally biased region" description="Polar residues" evidence="1">
    <location>
        <begin position="852"/>
        <end position="881"/>
    </location>
</feature>
<feature type="compositionally biased region" description="Polar residues" evidence="1">
    <location>
        <begin position="567"/>
        <end position="602"/>
    </location>
</feature>
<feature type="region of interest" description="Disordered" evidence="1">
    <location>
        <begin position="1104"/>
        <end position="1128"/>
    </location>
</feature>